<keyword evidence="3" id="KW-0732">Signal</keyword>
<dbReference type="EMBL" id="CAXAMN010025140">
    <property type="protein sequence ID" value="CAK9093009.1"/>
    <property type="molecule type" value="Genomic_DNA"/>
</dbReference>
<comment type="caution">
    <text evidence="4">The sequence shown here is derived from an EMBL/GenBank/DDBJ whole genome shotgun (WGS) entry which is preliminary data.</text>
</comment>
<evidence type="ECO:0000256" key="3">
    <source>
        <dbReference type="SAM" id="SignalP"/>
    </source>
</evidence>
<feature type="compositionally biased region" description="Low complexity" evidence="1">
    <location>
        <begin position="138"/>
        <end position="152"/>
    </location>
</feature>
<feature type="compositionally biased region" description="Polar residues" evidence="1">
    <location>
        <begin position="54"/>
        <end position="64"/>
    </location>
</feature>
<reference evidence="4 5" key="1">
    <citation type="submission" date="2024-02" db="EMBL/GenBank/DDBJ databases">
        <authorList>
            <person name="Chen Y."/>
            <person name="Shah S."/>
            <person name="Dougan E. K."/>
            <person name="Thang M."/>
            <person name="Chan C."/>
        </authorList>
    </citation>
    <scope>NUCLEOTIDE SEQUENCE [LARGE SCALE GENOMIC DNA]</scope>
</reference>
<feature type="region of interest" description="Disordered" evidence="1">
    <location>
        <begin position="54"/>
        <end position="82"/>
    </location>
</feature>
<dbReference type="Proteomes" id="UP001642484">
    <property type="component" value="Unassembled WGS sequence"/>
</dbReference>
<organism evidence="4 5">
    <name type="scientific">Durusdinium trenchii</name>
    <dbReference type="NCBI Taxonomy" id="1381693"/>
    <lineage>
        <taxon>Eukaryota</taxon>
        <taxon>Sar</taxon>
        <taxon>Alveolata</taxon>
        <taxon>Dinophyceae</taxon>
        <taxon>Suessiales</taxon>
        <taxon>Symbiodiniaceae</taxon>
        <taxon>Durusdinium</taxon>
    </lineage>
</organism>
<feature type="region of interest" description="Disordered" evidence="1">
    <location>
        <begin position="297"/>
        <end position="329"/>
    </location>
</feature>
<feature type="transmembrane region" description="Helical" evidence="2">
    <location>
        <begin position="1163"/>
        <end position="1187"/>
    </location>
</feature>
<feature type="transmembrane region" description="Helical" evidence="2">
    <location>
        <begin position="1120"/>
        <end position="1143"/>
    </location>
</feature>
<proteinExistence type="predicted"/>
<evidence type="ECO:0000256" key="1">
    <source>
        <dbReference type="SAM" id="MobiDB-lite"/>
    </source>
</evidence>
<keyword evidence="2" id="KW-1133">Transmembrane helix</keyword>
<evidence type="ECO:0000313" key="4">
    <source>
        <dbReference type="EMBL" id="CAK9093009.1"/>
    </source>
</evidence>
<feature type="region of interest" description="Disordered" evidence="1">
    <location>
        <begin position="619"/>
        <end position="646"/>
    </location>
</feature>
<feature type="region of interest" description="Disordered" evidence="1">
    <location>
        <begin position="257"/>
        <end position="281"/>
    </location>
</feature>
<feature type="transmembrane region" description="Helical" evidence="2">
    <location>
        <begin position="1053"/>
        <end position="1074"/>
    </location>
</feature>
<keyword evidence="2" id="KW-0472">Membrane</keyword>
<feature type="compositionally biased region" description="Low complexity" evidence="1">
    <location>
        <begin position="629"/>
        <end position="646"/>
    </location>
</feature>
<name>A0ABP0QYF0_9DINO</name>
<feature type="signal peptide" evidence="3">
    <location>
        <begin position="1"/>
        <end position="20"/>
    </location>
</feature>
<gene>
    <name evidence="4" type="ORF">CCMP2556_LOCUS44483</name>
</gene>
<feature type="region of interest" description="Disordered" evidence="1">
    <location>
        <begin position="122"/>
        <end position="152"/>
    </location>
</feature>
<feature type="transmembrane region" description="Helical" evidence="2">
    <location>
        <begin position="1015"/>
        <end position="1032"/>
    </location>
</feature>
<accession>A0ABP0QYF0</accession>
<evidence type="ECO:0000313" key="5">
    <source>
        <dbReference type="Proteomes" id="UP001642484"/>
    </source>
</evidence>
<feature type="transmembrane region" description="Helical" evidence="2">
    <location>
        <begin position="950"/>
        <end position="967"/>
    </location>
</feature>
<feature type="chain" id="PRO_5046491696" evidence="3">
    <location>
        <begin position="21"/>
        <end position="1192"/>
    </location>
</feature>
<feature type="transmembrane region" description="Helical" evidence="2">
    <location>
        <begin position="922"/>
        <end position="944"/>
    </location>
</feature>
<evidence type="ECO:0000256" key="2">
    <source>
        <dbReference type="SAM" id="Phobius"/>
    </source>
</evidence>
<keyword evidence="5" id="KW-1185">Reference proteome</keyword>
<keyword evidence="2" id="KW-0812">Transmembrane</keyword>
<feature type="transmembrane region" description="Helical" evidence="2">
    <location>
        <begin position="979"/>
        <end position="1003"/>
    </location>
</feature>
<feature type="transmembrane region" description="Helical" evidence="2">
    <location>
        <begin position="777"/>
        <end position="796"/>
    </location>
</feature>
<sequence length="1192" mass="126971">MTPSLHALALLVDHLQVTFCGDTPLSMNRRTGEPIFCRETKGVRVVLRRRLQSSNPLQGSWQQSGADAATSAPAKAAAEGGGDAGSFTKLTHAAEAFASHAATQAAGLFSYHKVEEEKAQEQRGACCAHEPKSAQPSGAEDAADAPAKAAAEGGEAGSFTKLTHAAEAFASHAASQAAGLFSYHKVEEEKTQDPGTAGLAEAVESGLAEWTQATEAFATQAAGLFSYTNEEEQEPELPEGARLADAAEAFATHYAAVERSPEGTEEFARPSSPTSDDVHAEGEVQDPALPLQHPASEDVLESTADPTSTESADPKPTQPTDQPRDGSVSQWTRLTETVSQATWTFKESGSQLTASQGLFTSFEEAWGRLAFKPQESTVPPSKSGIELTTGPAESSEETVLETFFWAAQAAGSPTGSREFFATQKTADGIAKVMRGGTALQTEGARESLAALGALGPTAIADAWEEVEQWLAERGYGWSVEGARPAEVWGDDLPQNLKTAVALNAGLELPQLPGSKEGEEWWELQWHGSNIYGIANAMAFGELLPSEEPLRRDTAGLAKWYFLLRFHATGLQLLPPSKLAVGRCWRCGQEIQAELEAVEAHEEVCSRPMQQLLDAAELLAPGEPGDSEVPGGTEASGASGATSPTSSSLLSWTAPGVNALAGLKQSVKDTSAHVVSQAYRAAGYGGKPETPLTPSMDPVEVYGRIEDTVETLVLLLLDPVLKGIPSLGILPARVEARRSVGEHGTAAAAVAALRAQAEAEDSECGMSQRLVRKVSELLVMRFLPVVGAGAFLSYTIYSRLRLAALVAEMNGHNAEDPEVQGLLFFCILPGGEQSPSDAETETATASPSGRSKPVALRAARGLGHGLARQVLQRSTGWRSASDLYDLAAAICSEREPGEACGPQTCTVQRAQLLFQVSKTRHPVLLLLLALGAAAPLLVTLVSQIWRLCPRVGATVLLLGVTLLTLWRWELLDVALERPQWVSSVVLLVHAALPLFAAFSATRLVVEGLVRPATTDHSYLLFLLLGVWTWLPLWQRMQATAAPLALEHVAQLQRALLGLLLAMGSWDLLGTDALAYHGWAVFGTLRSAHWFLGLLQVQALECQLQLVTLLRQREVLLHVLGATHMMGLAILLFLGGITASVGFLVSRKDFLHFVETLAPPPRITAAIVMLRRENAVCALALGGAAGFLWQLPPR</sequence>
<protein>
    <submittedName>
        <fullName evidence="4">Uncharacterized protein</fullName>
    </submittedName>
</protein>
<feature type="compositionally biased region" description="Basic and acidic residues" evidence="1">
    <location>
        <begin position="259"/>
        <end position="268"/>
    </location>
</feature>
<feature type="compositionally biased region" description="Low complexity" evidence="1">
    <location>
        <begin position="65"/>
        <end position="78"/>
    </location>
</feature>